<reference evidence="1" key="1">
    <citation type="journal article" date="2016" name="Sci. Rep.">
        <title>Molecular characterization of firefly nuptial gifts: a multi-omics approach sheds light on postcopulatory sexual selection.</title>
        <authorList>
            <person name="Al-Wathiqui N."/>
            <person name="Fallon T.R."/>
            <person name="South A."/>
            <person name="Weng J.K."/>
            <person name="Lewis S.M."/>
        </authorList>
    </citation>
    <scope>NUCLEOTIDE SEQUENCE</scope>
</reference>
<sequence length="142" mass="15384">MSPSIYPHRMSKQKALHNRGLPATAKEFQDLVHHSSGIATSTHLQDNSLGLVALFNGQVGPRHSFVSAWLPLLTNHGVVDFTGFADVVLGSPAMNQGVGDVRCKFNPLLSHLGKERLGIGNLVVGNHGFKECLIQACIDRHQ</sequence>
<dbReference type="AlphaFoldDB" id="A0A1Y1LHG0"/>
<proteinExistence type="predicted"/>
<organism evidence="1">
    <name type="scientific">Photinus pyralis</name>
    <name type="common">Common eastern firefly</name>
    <name type="synonym">Lampyris pyralis</name>
    <dbReference type="NCBI Taxonomy" id="7054"/>
    <lineage>
        <taxon>Eukaryota</taxon>
        <taxon>Metazoa</taxon>
        <taxon>Ecdysozoa</taxon>
        <taxon>Arthropoda</taxon>
        <taxon>Hexapoda</taxon>
        <taxon>Insecta</taxon>
        <taxon>Pterygota</taxon>
        <taxon>Neoptera</taxon>
        <taxon>Endopterygota</taxon>
        <taxon>Coleoptera</taxon>
        <taxon>Polyphaga</taxon>
        <taxon>Elateriformia</taxon>
        <taxon>Elateroidea</taxon>
        <taxon>Lampyridae</taxon>
        <taxon>Lampyrinae</taxon>
        <taxon>Photinus</taxon>
    </lineage>
</organism>
<evidence type="ECO:0000313" key="1">
    <source>
        <dbReference type="EMBL" id="JAV71405.1"/>
    </source>
</evidence>
<dbReference type="EMBL" id="GEZM01059675">
    <property type="protein sequence ID" value="JAV71405.1"/>
    <property type="molecule type" value="Transcribed_RNA"/>
</dbReference>
<name>A0A1Y1LHG0_PHOPY</name>
<accession>A0A1Y1LHG0</accession>
<protein>
    <submittedName>
        <fullName evidence="1">Uncharacterized protein</fullName>
    </submittedName>
</protein>